<dbReference type="EMBL" id="JABBWD010000010">
    <property type="protein sequence ID" value="KAG1779945.1"/>
    <property type="molecule type" value="Genomic_DNA"/>
</dbReference>
<dbReference type="OrthoDB" id="10649453at2759"/>
<gene>
    <name evidence="1" type="ORF">EV702DRAFT_48714</name>
</gene>
<accession>A0A9P7A1B2</accession>
<protein>
    <submittedName>
        <fullName evidence="1">Uncharacterized protein</fullName>
    </submittedName>
</protein>
<dbReference type="Proteomes" id="UP000714275">
    <property type="component" value="Unassembled WGS sequence"/>
</dbReference>
<sequence length="166" mass="18477">MPFYLSRSFRSVLQSSLGQCLAGLAGSHECWVIHIILSVNQLELRTCVWYHRAAQSALQPHPFPLCLFFIPHSCFTRTSKMLPIGIAIHLIFIAVKRTAVITYSGDAFGTTPLLRILYSQGAVPETSDDRSTVIEERYCIHYIRVPPKVRFASLAVSGISGIVVLT</sequence>
<reference evidence="1" key="1">
    <citation type="journal article" date="2020" name="New Phytol.">
        <title>Comparative genomics reveals dynamic genome evolution in host specialist ectomycorrhizal fungi.</title>
        <authorList>
            <person name="Lofgren L.A."/>
            <person name="Nguyen N.H."/>
            <person name="Vilgalys R."/>
            <person name="Ruytinx J."/>
            <person name="Liao H.L."/>
            <person name="Branco S."/>
            <person name="Kuo A."/>
            <person name="LaButti K."/>
            <person name="Lipzen A."/>
            <person name="Andreopoulos W."/>
            <person name="Pangilinan J."/>
            <person name="Riley R."/>
            <person name="Hundley H."/>
            <person name="Na H."/>
            <person name="Barry K."/>
            <person name="Grigoriev I.V."/>
            <person name="Stajich J.E."/>
            <person name="Kennedy P.G."/>
        </authorList>
    </citation>
    <scope>NUCLEOTIDE SEQUENCE</scope>
    <source>
        <strain evidence="1">DOB743</strain>
    </source>
</reference>
<keyword evidence="2" id="KW-1185">Reference proteome</keyword>
<evidence type="ECO:0000313" key="2">
    <source>
        <dbReference type="Proteomes" id="UP000714275"/>
    </source>
</evidence>
<proteinExistence type="predicted"/>
<comment type="caution">
    <text evidence="1">The sequence shown here is derived from an EMBL/GenBank/DDBJ whole genome shotgun (WGS) entry which is preliminary data.</text>
</comment>
<evidence type="ECO:0000313" key="1">
    <source>
        <dbReference type="EMBL" id="KAG1779945.1"/>
    </source>
</evidence>
<organism evidence="1 2">
    <name type="scientific">Suillus placidus</name>
    <dbReference type="NCBI Taxonomy" id="48579"/>
    <lineage>
        <taxon>Eukaryota</taxon>
        <taxon>Fungi</taxon>
        <taxon>Dikarya</taxon>
        <taxon>Basidiomycota</taxon>
        <taxon>Agaricomycotina</taxon>
        <taxon>Agaricomycetes</taxon>
        <taxon>Agaricomycetidae</taxon>
        <taxon>Boletales</taxon>
        <taxon>Suillineae</taxon>
        <taxon>Suillaceae</taxon>
        <taxon>Suillus</taxon>
    </lineage>
</organism>
<dbReference type="AlphaFoldDB" id="A0A9P7A1B2"/>
<name>A0A9P7A1B2_9AGAM</name>